<reference evidence="4" key="1">
    <citation type="submission" date="2018-05" db="EMBL/GenBank/DDBJ databases">
        <authorList>
            <person name="Lanie J.A."/>
            <person name="Ng W.-L."/>
            <person name="Kazmierczak K.M."/>
            <person name="Andrzejewski T.M."/>
            <person name="Davidsen T.M."/>
            <person name="Wayne K.J."/>
            <person name="Tettelin H."/>
            <person name="Glass J.I."/>
            <person name="Rusch D."/>
            <person name="Podicherti R."/>
            <person name="Tsui H.-C.T."/>
            <person name="Winkler M.E."/>
        </authorList>
    </citation>
    <scope>NUCLEOTIDE SEQUENCE</scope>
</reference>
<dbReference type="GO" id="GO:0006412">
    <property type="term" value="P:translation"/>
    <property type="evidence" value="ECO:0007669"/>
    <property type="project" value="TreeGrafter"/>
</dbReference>
<evidence type="ECO:0000256" key="2">
    <source>
        <dbReference type="ARBA" id="ARBA00022517"/>
    </source>
</evidence>
<dbReference type="Pfam" id="PF02576">
    <property type="entry name" value="RimP_N"/>
    <property type="match status" value="1"/>
</dbReference>
<dbReference type="Gene3D" id="3.30.300.70">
    <property type="entry name" value="RimP-like superfamily, N-terminal"/>
    <property type="match status" value="1"/>
</dbReference>
<organism evidence="4">
    <name type="scientific">marine metagenome</name>
    <dbReference type="NCBI Taxonomy" id="408172"/>
    <lineage>
        <taxon>unclassified sequences</taxon>
        <taxon>metagenomes</taxon>
        <taxon>ecological metagenomes</taxon>
    </lineage>
</organism>
<accession>A0A382KGY3</accession>
<dbReference type="InterPro" id="IPR003728">
    <property type="entry name" value="Ribosome_maturation_RimP"/>
</dbReference>
<dbReference type="HAMAP" id="MF_01077">
    <property type="entry name" value="RimP"/>
    <property type="match status" value="1"/>
</dbReference>
<evidence type="ECO:0000313" key="4">
    <source>
        <dbReference type="EMBL" id="SVC24244.1"/>
    </source>
</evidence>
<dbReference type="AlphaFoldDB" id="A0A382KGY3"/>
<dbReference type="InterPro" id="IPR035956">
    <property type="entry name" value="RimP_N_sf"/>
</dbReference>
<protein>
    <recommendedName>
        <fullName evidence="3">Ribosome maturation factor RimP N-terminal domain-containing protein</fullName>
    </recommendedName>
</protein>
<name>A0A382KGY3_9ZZZZ</name>
<keyword evidence="2" id="KW-0690">Ribosome biogenesis</keyword>
<dbReference type="InterPro" id="IPR028989">
    <property type="entry name" value="RimP_N"/>
</dbReference>
<evidence type="ECO:0000259" key="3">
    <source>
        <dbReference type="Pfam" id="PF02576"/>
    </source>
</evidence>
<evidence type="ECO:0000256" key="1">
    <source>
        <dbReference type="ARBA" id="ARBA00022490"/>
    </source>
</evidence>
<sequence length="140" mass="15801">MDLSEILEEIVTESEVILVNCTASGDHAKLVVDTKEGITLDEITQLTRVIKQNPRIDELYHSGIRLEVTSPGIGFPMTEMFQYERNVGRQVRIYHELDGIPNPAEGRIVNAEESVVIIENKKGTLLFRLDDIEKGLIVIR</sequence>
<dbReference type="GO" id="GO:0005829">
    <property type="term" value="C:cytosol"/>
    <property type="evidence" value="ECO:0007669"/>
    <property type="project" value="TreeGrafter"/>
</dbReference>
<dbReference type="PANTHER" id="PTHR33867">
    <property type="entry name" value="RIBOSOME MATURATION FACTOR RIMP"/>
    <property type="match status" value="1"/>
</dbReference>
<keyword evidence="1" id="KW-0963">Cytoplasm</keyword>
<proteinExistence type="inferred from homology"/>
<dbReference type="PANTHER" id="PTHR33867:SF1">
    <property type="entry name" value="RIBOSOME MATURATION FACTOR RIMP"/>
    <property type="match status" value="1"/>
</dbReference>
<gene>
    <name evidence="4" type="ORF">METZ01_LOCUS277098</name>
</gene>
<dbReference type="SUPFAM" id="SSF75420">
    <property type="entry name" value="YhbC-like, N-terminal domain"/>
    <property type="match status" value="1"/>
</dbReference>
<dbReference type="EMBL" id="UINC01080886">
    <property type="protein sequence ID" value="SVC24244.1"/>
    <property type="molecule type" value="Genomic_DNA"/>
</dbReference>
<dbReference type="GO" id="GO:0000028">
    <property type="term" value="P:ribosomal small subunit assembly"/>
    <property type="evidence" value="ECO:0007669"/>
    <property type="project" value="TreeGrafter"/>
</dbReference>
<feature type="domain" description="Ribosome maturation factor RimP N-terminal" evidence="3">
    <location>
        <begin position="7"/>
        <end position="73"/>
    </location>
</feature>